<organism evidence="7">
    <name type="scientific">Guillardia theta</name>
    <name type="common">Cryptophyte</name>
    <name type="synonym">Cryptomonas phi</name>
    <dbReference type="NCBI Taxonomy" id="55529"/>
    <lineage>
        <taxon>Eukaryota</taxon>
        <taxon>Cryptophyceae</taxon>
        <taxon>Pyrenomonadales</taxon>
        <taxon>Geminigeraceae</taxon>
        <taxon>Guillardia</taxon>
    </lineage>
</organism>
<dbReference type="GO" id="GO:0016671">
    <property type="term" value="F:oxidoreductase activity, acting on a sulfur group of donors, disulfide as acceptor"/>
    <property type="evidence" value="ECO:0007669"/>
    <property type="project" value="InterPro"/>
</dbReference>
<protein>
    <submittedName>
        <fullName evidence="7">Uncharacterized protein</fullName>
    </submittedName>
</protein>
<comment type="similarity">
    <text evidence="2">Belongs to the GILT family.</text>
</comment>
<comment type="subcellular location">
    <subcellularLocation>
        <location evidence="1">Secreted</location>
    </subcellularLocation>
</comment>
<name>A0A7S4HBU5_GUITH</name>
<dbReference type="AlphaFoldDB" id="A0A7S4HBU5"/>
<keyword evidence="4" id="KW-0732">Signal</keyword>
<keyword evidence="6" id="KW-1133">Transmembrane helix</keyword>
<evidence type="ECO:0000256" key="4">
    <source>
        <dbReference type="ARBA" id="ARBA00022729"/>
    </source>
</evidence>
<evidence type="ECO:0000256" key="1">
    <source>
        <dbReference type="ARBA" id="ARBA00004613"/>
    </source>
</evidence>
<keyword evidence="3" id="KW-0964">Secreted</keyword>
<dbReference type="Pfam" id="PF03227">
    <property type="entry name" value="GILT"/>
    <property type="match status" value="1"/>
</dbReference>
<keyword evidence="5" id="KW-0325">Glycoprotein</keyword>
<accession>A0A7S4HBU5</accession>
<dbReference type="InterPro" id="IPR004911">
    <property type="entry name" value="Interferon-induced_GILT"/>
</dbReference>
<evidence type="ECO:0000256" key="5">
    <source>
        <dbReference type="ARBA" id="ARBA00023180"/>
    </source>
</evidence>
<keyword evidence="6" id="KW-0472">Membrane</keyword>
<dbReference type="PANTHER" id="PTHR13234">
    <property type="entry name" value="GAMMA-INTERFERON INDUCIBLE LYSOSOMAL THIOL REDUCTASE GILT"/>
    <property type="match status" value="1"/>
</dbReference>
<proteinExistence type="inferred from homology"/>
<sequence length="389" mass="42245">MTNSCSAVMRRRASRHDGGCFHLHVTARSCKLFLLLASLLPALARHNLRIERSQEKAKLSLSPTNSEGPQHKSIVMRVLPLLAAQGSFMGTGLSNAWLTSSDRVEVKVFASMSDRNTKEAFTKSIGHVVQALQGSSVMNLHIVPWGASTALSQDGTPLNLTSLRSQDPSLLVFECGPQPSDSCRSNLWHGCLQKRYPDVKKFFPVSLCIIAKACLSDERPPDQCFGPVDDVAASCVGDFGDGLNVTELQRCVNGTEGASVLLQSAAETSELDPSPQFFPWITINGVPLAEMGGKGSEEIRNLGRDVCETYSKDSWKMVDACKGFWESSKMDTAEDGGPTPSVFDGRAKSPENSGAWILFLFINCFIGFISYIFCIPVERPISSSEANLG</sequence>
<feature type="transmembrane region" description="Helical" evidence="6">
    <location>
        <begin position="355"/>
        <end position="374"/>
    </location>
</feature>
<evidence type="ECO:0000256" key="6">
    <source>
        <dbReference type="SAM" id="Phobius"/>
    </source>
</evidence>
<dbReference type="PANTHER" id="PTHR13234:SF8">
    <property type="entry name" value="GAMMA-INTERFERON-INDUCIBLE LYSOSOMAL THIOL REDUCTASE"/>
    <property type="match status" value="1"/>
</dbReference>
<reference evidence="7" key="1">
    <citation type="submission" date="2021-01" db="EMBL/GenBank/DDBJ databases">
        <authorList>
            <person name="Corre E."/>
            <person name="Pelletier E."/>
            <person name="Niang G."/>
            <person name="Scheremetjew M."/>
            <person name="Finn R."/>
            <person name="Kale V."/>
            <person name="Holt S."/>
            <person name="Cochrane G."/>
            <person name="Meng A."/>
            <person name="Brown T."/>
            <person name="Cohen L."/>
        </authorList>
    </citation>
    <scope>NUCLEOTIDE SEQUENCE</scope>
    <source>
        <strain evidence="7">CCMP 2712</strain>
    </source>
</reference>
<dbReference type="GO" id="GO:0005576">
    <property type="term" value="C:extracellular region"/>
    <property type="evidence" value="ECO:0007669"/>
    <property type="project" value="UniProtKB-SubCell"/>
</dbReference>
<evidence type="ECO:0000313" key="7">
    <source>
        <dbReference type="EMBL" id="CAE2193913.1"/>
    </source>
</evidence>
<evidence type="ECO:0000256" key="3">
    <source>
        <dbReference type="ARBA" id="ARBA00022525"/>
    </source>
</evidence>
<keyword evidence="6" id="KW-0812">Transmembrane</keyword>
<dbReference type="EMBL" id="HBKN01003844">
    <property type="protein sequence ID" value="CAE2193913.1"/>
    <property type="molecule type" value="Transcribed_RNA"/>
</dbReference>
<evidence type="ECO:0000256" key="2">
    <source>
        <dbReference type="ARBA" id="ARBA00005679"/>
    </source>
</evidence>
<gene>
    <name evidence="7" type="ORF">GTHE00462_LOCUS3224</name>
</gene>